<comment type="caution">
    <text evidence="1">The sequence shown here is derived from an EMBL/GenBank/DDBJ whole genome shotgun (WGS) entry which is preliminary data.</text>
</comment>
<reference evidence="1 2" key="1">
    <citation type="submission" date="2015-07" db="EMBL/GenBank/DDBJ databases">
        <title>Comparative genomics of the Sigatoka disease complex on banana suggests a link between parallel evolutionary changes in Pseudocercospora fijiensis and Pseudocercospora eumusae and increased virulence on the banana host.</title>
        <authorList>
            <person name="Chang T.-C."/>
            <person name="Salvucci A."/>
            <person name="Crous P.W."/>
            <person name="Stergiopoulos I."/>
        </authorList>
    </citation>
    <scope>NUCLEOTIDE SEQUENCE [LARGE SCALE GENOMIC DNA]</scope>
    <source>
        <strain evidence="1 2">CBS 116634</strain>
    </source>
</reference>
<organism evidence="1 2">
    <name type="scientific">Pseudocercospora musae</name>
    <dbReference type="NCBI Taxonomy" id="113226"/>
    <lineage>
        <taxon>Eukaryota</taxon>
        <taxon>Fungi</taxon>
        <taxon>Dikarya</taxon>
        <taxon>Ascomycota</taxon>
        <taxon>Pezizomycotina</taxon>
        <taxon>Dothideomycetes</taxon>
        <taxon>Dothideomycetidae</taxon>
        <taxon>Mycosphaerellales</taxon>
        <taxon>Mycosphaerellaceae</taxon>
        <taxon>Pseudocercospora</taxon>
    </lineage>
</organism>
<evidence type="ECO:0000313" key="2">
    <source>
        <dbReference type="Proteomes" id="UP000073492"/>
    </source>
</evidence>
<dbReference type="AlphaFoldDB" id="A0A139IFJ2"/>
<dbReference type="Proteomes" id="UP000073492">
    <property type="component" value="Unassembled WGS sequence"/>
</dbReference>
<keyword evidence="2" id="KW-1185">Reference proteome</keyword>
<dbReference type="OrthoDB" id="3645423at2759"/>
<dbReference type="EMBL" id="LFZO01000113">
    <property type="protein sequence ID" value="KXT13511.1"/>
    <property type="molecule type" value="Genomic_DNA"/>
</dbReference>
<name>A0A139IFJ2_9PEZI</name>
<gene>
    <name evidence="1" type="ORF">AC579_4160</name>
</gene>
<protein>
    <submittedName>
        <fullName evidence="1">Uncharacterized protein</fullName>
    </submittedName>
</protein>
<accession>A0A139IFJ2</accession>
<sequence length="296" mass="33895">MGPRPAFGEYDSYWRVFDAGVSDESHITTAEVRKKIRAGGYLVPAGTREDTVALFKRMDNDLPDYNRCLSDELYKFAFDRSLITQEQKTARALSAQALRQMLRAADDNATFDNFRRLPPAVRVMVYDRYMAEFPLVLEHPTQPPLTRTNKFIRNEAMPSFHKASKFKLTFTILLQPYSGRQTLAFHPLHPSSLAYFNALSQQSIGEIQNWILEWTTTPAYQCHIHFTGNKAQTKVWHDGKGNVADTTKQAMVDAVKEVFDAVADAVPERKLKHTDILAIRRKWEAIVLSDDNDEEH</sequence>
<proteinExistence type="predicted"/>
<evidence type="ECO:0000313" key="1">
    <source>
        <dbReference type="EMBL" id="KXT13511.1"/>
    </source>
</evidence>